<evidence type="ECO:0000256" key="5">
    <source>
        <dbReference type="SAM" id="Phobius"/>
    </source>
</evidence>
<dbReference type="KEGG" id="ave:Arcve_1845"/>
<organism evidence="7 8">
    <name type="scientific">Archaeoglobus veneficus (strain DSM 11195 / SNP6)</name>
    <dbReference type="NCBI Taxonomy" id="693661"/>
    <lineage>
        <taxon>Archaea</taxon>
        <taxon>Methanobacteriati</taxon>
        <taxon>Methanobacteriota</taxon>
        <taxon>Archaeoglobi</taxon>
        <taxon>Archaeoglobales</taxon>
        <taxon>Archaeoglobaceae</taxon>
        <taxon>Archaeoglobus</taxon>
    </lineage>
</organism>
<dbReference type="CDD" id="cd06530">
    <property type="entry name" value="S26_SPase_I"/>
    <property type="match status" value="1"/>
</dbReference>
<sequence length="235" mass="26641">MQIAVLELIAVLMFLLIILVYFLVKGYTIPVIERFRIAMGKGERKKRVETIVERAKISEPPYGRIALVLSIFALLMVLTLTHKLFFAVVTSDSMVPTFKRGDMFLAQALYIDPQPGDIVMFKRPDVYLPITHRVLKVENGRIYTGGDASGPDPWYITKKDIIAEAVLIGGKPVVIKDFGKYFILDARELRSIGPYGQEYLFYKNLVNAFKSYAMAIVIISISLYVYLEIGGGRRY</sequence>
<dbReference type="eggNOG" id="arCOG05454">
    <property type="taxonomic scope" value="Archaea"/>
</dbReference>
<proteinExistence type="predicted"/>
<dbReference type="GeneID" id="10394975"/>
<dbReference type="RefSeq" id="WP_013684496.1">
    <property type="nucleotide sequence ID" value="NC_015320.1"/>
</dbReference>
<dbReference type="eggNOG" id="arCOG01740">
    <property type="taxonomic scope" value="Archaea"/>
</dbReference>
<dbReference type="PANTHER" id="PTHR10806:SF6">
    <property type="entry name" value="SIGNAL PEPTIDASE COMPLEX CATALYTIC SUBUNIT SEC11"/>
    <property type="match status" value="1"/>
</dbReference>
<dbReference type="GO" id="GO:0006465">
    <property type="term" value="P:signal peptide processing"/>
    <property type="evidence" value="ECO:0007669"/>
    <property type="project" value="InterPro"/>
</dbReference>
<evidence type="ECO:0000256" key="3">
    <source>
        <dbReference type="ARBA" id="ARBA00022989"/>
    </source>
</evidence>
<keyword evidence="3 5" id="KW-1133">Transmembrane helix</keyword>
<dbReference type="OrthoDB" id="4822at2157"/>
<dbReference type="Proteomes" id="UP000008136">
    <property type="component" value="Chromosome"/>
</dbReference>
<dbReference type="InterPro" id="IPR019533">
    <property type="entry name" value="Peptidase_S26"/>
</dbReference>
<gene>
    <name evidence="7" type="ordered locus">Arcve_1845</name>
</gene>
<dbReference type="PANTHER" id="PTHR10806">
    <property type="entry name" value="SIGNAL PEPTIDASE COMPLEX CATALYTIC SUBUNIT SEC11"/>
    <property type="match status" value="1"/>
</dbReference>
<feature type="transmembrane region" description="Helical" evidence="5">
    <location>
        <begin position="65"/>
        <end position="89"/>
    </location>
</feature>
<evidence type="ECO:0000256" key="4">
    <source>
        <dbReference type="ARBA" id="ARBA00023136"/>
    </source>
</evidence>
<evidence type="ECO:0000313" key="8">
    <source>
        <dbReference type="Proteomes" id="UP000008136"/>
    </source>
</evidence>
<evidence type="ECO:0000313" key="7">
    <source>
        <dbReference type="EMBL" id="AEA47840.1"/>
    </source>
</evidence>
<dbReference type="STRING" id="693661.Arcve_1845"/>
<dbReference type="Pfam" id="PF10502">
    <property type="entry name" value="Peptidase_S26"/>
    <property type="match status" value="1"/>
</dbReference>
<feature type="domain" description="Peptidase S26" evidence="6">
    <location>
        <begin position="69"/>
        <end position="126"/>
    </location>
</feature>
<dbReference type="NCBIfam" id="TIGR02228">
    <property type="entry name" value="sigpep_I_arch"/>
    <property type="match status" value="1"/>
</dbReference>
<dbReference type="InterPro" id="IPR001733">
    <property type="entry name" value="Peptidase_S26B"/>
</dbReference>
<feature type="transmembrane region" description="Helical" evidence="5">
    <location>
        <begin position="209"/>
        <end position="227"/>
    </location>
</feature>
<keyword evidence="2 5" id="KW-0812">Transmembrane</keyword>
<evidence type="ECO:0000259" key="6">
    <source>
        <dbReference type="Pfam" id="PF10502"/>
    </source>
</evidence>
<protein>
    <submittedName>
        <fullName evidence="7">Peptidase S24/S26A/S26B, conserved region</fullName>
    </submittedName>
</protein>
<feature type="transmembrane region" description="Helical" evidence="5">
    <location>
        <begin position="6"/>
        <end position="24"/>
    </location>
</feature>
<dbReference type="GO" id="GO:0004252">
    <property type="term" value="F:serine-type endopeptidase activity"/>
    <property type="evidence" value="ECO:0007669"/>
    <property type="project" value="InterPro"/>
</dbReference>
<name>F2KRA6_ARCVS</name>
<evidence type="ECO:0000256" key="2">
    <source>
        <dbReference type="ARBA" id="ARBA00022692"/>
    </source>
</evidence>
<dbReference type="HOGENOM" id="CLU_102817_0_0_2"/>
<keyword evidence="8" id="KW-1185">Reference proteome</keyword>
<dbReference type="InterPro" id="IPR036286">
    <property type="entry name" value="LexA/Signal_pep-like_sf"/>
</dbReference>
<evidence type="ECO:0000256" key="1">
    <source>
        <dbReference type="ARBA" id="ARBA00004370"/>
    </source>
</evidence>
<dbReference type="AlphaFoldDB" id="F2KRA6"/>
<dbReference type="GO" id="GO:0016020">
    <property type="term" value="C:membrane"/>
    <property type="evidence" value="ECO:0007669"/>
    <property type="project" value="UniProtKB-SubCell"/>
</dbReference>
<reference evidence="7 8" key="1">
    <citation type="submission" date="2011-03" db="EMBL/GenBank/DDBJ databases">
        <title>The complete genome of Archaeoglobus veneficus SNP6.</title>
        <authorList>
            <consortium name="US DOE Joint Genome Institute (JGI-PGF)"/>
            <person name="Lucas S."/>
            <person name="Copeland A."/>
            <person name="Lapidus A."/>
            <person name="Bruce D."/>
            <person name="Goodwin L."/>
            <person name="Pitluck S."/>
            <person name="Kyrpides N."/>
            <person name="Mavromatis K."/>
            <person name="Pagani I."/>
            <person name="Ivanova N."/>
            <person name="Mikhailova N."/>
            <person name="Lu M."/>
            <person name="Detter J.C."/>
            <person name="Tapia R."/>
            <person name="Han C."/>
            <person name="Land M."/>
            <person name="Hauser L."/>
            <person name="Markowitz V."/>
            <person name="Cheng J.-F."/>
            <person name="Hugenholtz P."/>
            <person name="Woyke T."/>
            <person name="Wu D."/>
            <person name="Spring S."/>
            <person name="Brambilla E."/>
            <person name="Klenk H.-P."/>
            <person name="Eisen J.A."/>
        </authorList>
    </citation>
    <scope>NUCLEOTIDE SEQUENCE [LARGE SCALE GENOMIC DNA]</scope>
    <source>
        <strain>SNP6</strain>
    </source>
</reference>
<dbReference type="EMBL" id="CP002588">
    <property type="protein sequence ID" value="AEA47840.1"/>
    <property type="molecule type" value="Genomic_DNA"/>
</dbReference>
<accession>F2KRA6</accession>
<comment type="subcellular location">
    <subcellularLocation>
        <location evidence="1">Membrane</location>
    </subcellularLocation>
</comment>
<keyword evidence="4 5" id="KW-0472">Membrane</keyword>
<dbReference type="SUPFAM" id="SSF51306">
    <property type="entry name" value="LexA/Signal peptidase"/>
    <property type="match status" value="1"/>
</dbReference>